<dbReference type="Pfam" id="PF18803">
    <property type="entry name" value="CxC2"/>
    <property type="match status" value="1"/>
</dbReference>
<evidence type="ECO:0000313" key="3">
    <source>
        <dbReference type="Proteomes" id="UP000007879"/>
    </source>
</evidence>
<reference evidence="2" key="2">
    <citation type="submission" date="2024-06" db="UniProtKB">
        <authorList>
            <consortium name="EnsemblMetazoa"/>
        </authorList>
    </citation>
    <scope>IDENTIFICATION</scope>
</reference>
<dbReference type="EnsemblMetazoa" id="XM_020002323.1">
    <property type="protein sequence ID" value="XP_019857882.1"/>
    <property type="gene ID" value="LOC109586148"/>
</dbReference>
<evidence type="ECO:0000259" key="1">
    <source>
        <dbReference type="Pfam" id="PF18803"/>
    </source>
</evidence>
<dbReference type="RefSeq" id="XP_019857881.1">
    <property type="nucleotide sequence ID" value="XM_020002322.1"/>
</dbReference>
<reference evidence="3" key="1">
    <citation type="journal article" date="2010" name="Nature">
        <title>The Amphimedon queenslandica genome and the evolution of animal complexity.</title>
        <authorList>
            <person name="Srivastava M."/>
            <person name="Simakov O."/>
            <person name="Chapman J."/>
            <person name="Fahey B."/>
            <person name="Gauthier M.E."/>
            <person name="Mitros T."/>
            <person name="Richards G.S."/>
            <person name="Conaco C."/>
            <person name="Dacre M."/>
            <person name="Hellsten U."/>
            <person name="Larroux C."/>
            <person name="Putnam N.H."/>
            <person name="Stanke M."/>
            <person name="Adamska M."/>
            <person name="Darling A."/>
            <person name="Degnan S.M."/>
            <person name="Oakley T.H."/>
            <person name="Plachetzki D.C."/>
            <person name="Zhai Y."/>
            <person name="Adamski M."/>
            <person name="Calcino A."/>
            <person name="Cummins S.F."/>
            <person name="Goodstein D.M."/>
            <person name="Harris C."/>
            <person name="Jackson D.J."/>
            <person name="Leys S.P."/>
            <person name="Shu S."/>
            <person name="Woodcroft B.J."/>
            <person name="Vervoort M."/>
            <person name="Kosik K.S."/>
            <person name="Manning G."/>
            <person name="Degnan B.M."/>
            <person name="Rokhsar D.S."/>
        </authorList>
    </citation>
    <scope>NUCLEOTIDE SEQUENCE [LARGE SCALE GENOMIC DNA]</scope>
</reference>
<dbReference type="InterPro" id="IPR040521">
    <property type="entry name" value="KDZ"/>
</dbReference>
<dbReference type="AlphaFoldDB" id="A0AAN0JLL4"/>
<dbReference type="PANTHER" id="PTHR33096">
    <property type="entry name" value="CXC2 DOMAIN-CONTAINING PROTEIN"/>
    <property type="match status" value="1"/>
</dbReference>
<feature type="domain" description="CxC2-like cysteine cluster KDZ transposase-associated" evidence="1">
    <location>
        <begin position="169"/>
        <end position="240"/>
    </location>
</feature>
<sequence length="584" mass="67325">MSINIKLPLLRVRKRTSSALSSNMSKVPRTTTTYEPLRKANKIEEETVGLPIPTDDDDDAHFESLYDVKERHAASAWENMRCQLRNACIESLVMDDQPCMECSSEAEMWCQRCGSRAFYCKECWFHCHSKRNIFHTPVWKDDSCWRPVEIGGIKINVLVPHPCESKEEIIIRCLDEDGIEHNVHFMTCKCEPLAISLVRAHLWPASPTNPRYAFCFNLLDWGEALLLECQVSIKGLCEALYYKCPYIVKKRRDVYKCLIDAFEEYRYMKEQLRHLTFLNAQFDEGNVCPACPKAEGNVIISMDALFGLPRKKSSGKSHSEPLSGNRFFCSQNEVDLYVAQNSQTIIEANDCSSFMAGNPMRSASRFHALDETGVLGCACRHEIPLMFLNLKHGERLVYPSFIIEKILHHYPSDVHVTMMYDVACTLQKFLMKKWEVYDSRLSLAIPVFHAYGHKTECQLKFAPIRTNNIGLSDGEVMERLWSFLRRFSRITKEMKPFHRIDVLSSALSYYSYKKRANLYINTMKRLKRAIDGKIKAEQSLSALCTSGNLIDSDIIRMVEESNTIQVQISSNLPRTFFPKLYHIN</sequence>
<organism evidence="2 3">
    <name type="scientific">Amphimedon queenslandica</name>
    <name type="common">Sponge</name>
    <dbReference type="NCBI Taxonomy" id="400682"/>
    <lineage>
        <taxon>Eukaryota</taxon>
        <taxon>Metazoa</taxon>
        <taxon>Porifera</taxon>
        <taxon>Demospongiae</taxon>
        <taxon>Heteroscleromorpha</taxon>
        <taxon>Haplosclerida</taxon>
        <taxon>Niphatidae</taxon>
        <taxon>Amphimedon</taxon>
    </lineage>
</organism>
<dbReference type="PANTHER" id="PTHR33096:SF1">
    <property type="entry name" value="CXC1-LIKE CYSTEINE CLUSTER ASSOCIATED WITH KDZ TRANSPOSASES DOMAIN-CONTAINING PROTEIN"/>
    <property type="match status" value="1"/>
</dbReference>
<dbReference type="GeneID" id="109586148"/>
<accession>A0AAN0JLL4</accession>
<keyword evidence="3" id="KW-1185">Reference proteome</keyword>
<dbReference type="Pfam" id="PF18758">
    <property type="entry name" value="KDZ"/>
    <property type="match status" value="1"/>
</dbReference>
<dbReference type="EnsemblMetazoa" id="XM_020002322.1">
    <property type="protein sequence ID" value="XP_019857881.1"/>
    <property type="gene ID" value="LOC109586148"/>
</dbReference>
<dbReference type="Proteomes" id="UP000007879">
    <property type="component" value="Unassembled WGS sequence"/>
</dbReference>
<dbReference type="RefSeq" id="XP_019857882.1">
    <property type="nucleotide sequence ID" value="XM_020002323.1"/>
</dbReference>
<protein>
    <recommendedName>
        <fullName evidence="1">CxC2-like cysteine cluster KDZ transposase-associated domain-containing protein</fullName>
    </recommendedName>
</protein>
<dbReference type="KEGG" id="aqu:109586148"/>
<name>A0AAN0JLL4_AMPQE</name>
<evidence type="ECO:0000313" key="2">
    <source>
        <dbReference type="EnsemblMetazoa" id="XP_019857881.1"/>
    </source>
</evidence>
<proteinExistence type="predicted"/>
<dbReference type="InterPro" id="IPR041457">
    <property type="entry name" value="CxC2_KDZ-assoc"/>
</dbReference>